<keyword evidence="2" id="KW-1185">Reference proteome</keyword>
<proteinExistence type="predicted"/>
<dbReference type="RefSeq" id="WP_183996065.1">
    <property type="nucleotide sequence ID" value="NZ_JACIEH010000001.1"/>
</dbReference>
<dbReference type="Gene3D" id="3.30.450.150">
    <property type="entry name" value="Haem-degrading domain"/>
    <property type="match status" value="1"/>
</dbReference>
<organism evidence="1 2">
    <name type="scientific">Sphingomonas kyeonggiensis</name>
    <dbReference type="NCBI Taxonomy" id="1268553"/>
    <lineage>
        <taxon>Bacteria</taxon>
        <taxon>Pseudomonadati</taxon>
        <taxon>Pseudomonadota</taxon>
        <taxon>Alphaproteobacteria</taxon>
        <taxon>Sphingomonadales</taxon>
        <taxon>Sphingomonadaceae</taxon>
        <taxon>Sphingomonas</taxon>
    </lineage>
</organism>
<dbReference type="Proteomes" id="UP000557392">
    <property type="component" value="Unassembled WGS sequence"/>
</dbReference>
<name>A0A7W6NVE0_9SPHN</name>
<dbReference type="PANTHER" id="PTHR34309">
    <property type="entry name" value="SLR1406 PROTEIN"/>
    <property type="match status" value="1"/>
</dbReference>
<comment type="caution">
    <text evidence="1">The sequence shown here is derived from an EMBL/GenBank/DDBJ whole genome shotgun (WGS) entry which is preliminary data.</text>
</comment>
<dbReference type="InterPro" id="IPR038084">
    <property type="entry name" value="PduO/GlcC-like_sf"/>
</dbReference>
<dbReference type="EMBL" id="JACIEH010000001">
    <property type="protein sequence ID" value="MBB4097984.1"/>
    <property type="molecule type" value="Genomic_DNA"/>
</dbReference>
<reference evidence="1 2" key="1">
    <citation type="submission" date="2020-08" db="EMBL/GenBank/DDBJ databases">
        <title>Genomic Encyclopedia of Type Strains, Phase IV (KMG-IV): sequencing the most valuable type-strain genomes for metagenomic binning, comparative biology and taxonomic classification.</title>
        <authorList>
            <person name="Goeker M."/>
        </authorList>
    </citation>
    <scope>NUCLEOTIDE SEQUENCE [LARGE SCALE GENOMIC DNA]</scope>
    <source>
        <strain evidence="1 2">DSM 101806</strain>
    </source>
</reference>
<dbReference type="InterPro" id="IPR005624">
    <property type="entry name" value="PduO/GlcC-like"/>
</dbReference>
<protein>
    <submittedName>
        <fullName evidence="1">Uncharacterized protein GlcG (DUF336 family)</fullName>
    </submittedName>
</protein>
<evidence type="ECO:0000313" key="2">
    <source>
        <dbReference type="Proteomes" id="UP000557392"/>
    </source>
</evidence>
<dbReference type="Pfam" id="PF03928">
    <property type="entry name" value="HbpS-like"/>
    <property type="match status" value="1"/>
</dbReference>
<dbReference type="PANTHER" id="PTHR34309:SF1">
    <property type="entry name" value="PROTEIN GLCG"/>
    <property type="match status" value="1"/>
</dbReference>
<dbReference type="SUPFAM" id="SSF143744">
    <property type="entry name" value="GlcG-like"/>
    <property type="match status" value="1"/>
</dbReference>
<dbReference type="AlphaFoldDB" id="A0A7W6NVE0"/>
<dbReference type="InterPro" id="IPR052517">
    <property type="entry name" value="GlcG_carb_metab_protein"/>
</dbReference>
<evidence type="ECO:0000313" key="1">
    <source>
        <dbReference type="EMBL" id="MBB4097984.1"/>
    </source>
</evidence>
<gene>
    <name evidence="1" type="ORF">GGR46_001517</name>
</gene>
<sequence length="146" mass="14375">MPQTIKSLSLPEADIVIAAAIAAAEATPVKSTIVVLDAGGEIIVATRMDGAWAGAFDLALAKARTSRAFGAPSGYFTALVQPGAPLFGVGSAEGGKYLTLPGGVPVILGGAVIGAIGVSGGTPDQDEAVAQAALRRLHLPDATVAA</sequence>
<accession>A0A7W6NVE0</accession>